<dbReference type="CDD" id="cd03225">
    <property type="entry name" value="ABC_cobalt_CbiO_domain1"/>
    <property type="match status" value="1"/>
</dbReference>
<evidence type="ECO:0000256" key="1">
    <source>
        <dbReference type="ARBA" id="ARBA00004417"/>
    </source>
</evidence>
<dbReference type="InterPro" id="IPR003593">
    <property type="entry name" value="AAA+_ATPase"/>
</dbReference>
<name>A0A6H1U2E9_9CYAN</name>
<dbReference type="InterPro" id="IPR003439">
    <property type="entry name" value="ABC_transporter-like_ATP-bd"/>
</dbReference>
<keyword evidence="2" id="KW-0813">Transport</keyword>
<dbReference type="Proteomes" id="UP000500857">
    <property type="component" value="Chromosome"/>
</dbReference>
<dbReference type="Pfam" id="PF00005">
    <property type="entry name" value="ABC_tran"/>
    <property type="match status" value="1"/>
</dbReference>
<accession>A0A6H1U2E9</accession>
<evidence type="ECO:0000313" key="7">
    <source>
        <dbReference type="Proteomes" id="UP000500857"/>
    </source>
</evidence>
<dbReference type="InterPro" id="IPR015856">
    <property type="entry name" value="ABC_transpr_CbiO/EcfA_su"/>
</dbReference>
<dbReference type="Gene3D" id="3.40.50.300">
    <property type="entry name" value="P-loop containing nucleotide triphosphate hydrolases"/>
    <property type="match status" value="1"/>
</dbReference>
<organism evidence="6 7">
    <name type="scientific">Oxynema aestuarii AP17</name>
    <dbReference type="NCBI Taxonomy" id="2064643"/>
    <lineage>
        <taxon>Bacteria</taxon>
        <taxon>Bacillati</taxon>
        <taxon>Cyanobacteriota</taxon>
        <taxon>Cyanophyceae</taxon>
        <taxon>Oscillatoriophycideae</taxon>
        <taxon>Oscillatoriales</taxon>
        <taxon>Oscillatoriaceae</taxon>
        <taxon>Oxynema</taxon>
        <taxon>Oxynema aestuarii</taxon>
    </lineage>
</organism>
<dbReference type="RefSeq" id="WP_168571188.1">
    <property type="nucleotide sequence ID" value="NZ_CP051167.1"/>
</dbReference>
<dbReference type="GO" id="GO:0005886">
    <property type="term" value="C:plasma membrane"/>
    <property type="evidence" value="ECO:0007669"/>
    <property type="project" value="UniProtKB-SubCell"/>
</dbReference>
<dbReference type="AlphaFoldDB" id="A0A6H1U2E9"/>
<evidence type="ECO:0000256" key="4">
    <source>
        <dbReference type="ARBA" id="ARBA00022840"/>
    </source>
</evidence>
<gene>
    <name evidence="6" type="ORF">HCG48_22580</name>
</gene>
<dbReference type="GO" id="GO:0022857">
    <property type="term" value="F:transmembrane transporter activity"/>
    <property type="evidence" value="ECO:0007669"/>
    <property type="project" value="UniProtKB-ARBA"/>
</dbReference>
<keyword evidence="3" id="KW-0547">Nucleotide-binding</keyword>
<proteinExistence type="predicted"/>
<dbReference type="PROSITE" id="PS50893">
    <property type="entry name" value="ABC_TRANSPORTER_2"/>
    <property type="match status" value="1"/>
</dbReference>
<evidence type="ECO:0000313" key="6">
    <source>
        <dbReference type="EMBL" id="QIZ73042.1"/>
    </source>
</evidence>
<reference evidence="6 7" key="1">
    <citation type="submission" date="2020-04" db="EMBL/GenBank/DDBJ databases">
        <authorList>
            <person name="Basu S."/>
            <person name="Maruthanayagam V."/>
            <person name="Chakraborty S."/>
            <person name="Pramanik A."/>
            <person name="Mukherjee J."/>
            <person name="Brink B."/>
        </authorList>
    </citation>
    <scope>NUCLEOTIDE SEQUENCE [LARGE SCALE GENOMIC DNA]</scope>
    <source>
        <strain evidence="6 7">AP17</strain>
    </source>
</reference>
<evidence type="ECO:0000256" key="3">
    <source>
        <dbReference type="ARBA" id="ARBA00022741"/>
    </source>
</evidence>
<keyword evidence="7" id="KW-1185">Reference proteome</keyword>
<dbReference type="GO" id="GO:0016887">
    <property type="term" value="F:ATP hydrolysis activity"/>
    <property type="evidence" value="ECO:0007669"/>
    <property type="project" value="InterPro"/>
</dbReference>
<keyword evidence="4 6" id="KW-0067">ATP-binding</keyword>
<evidence type="ECO:0000259" key="5">
    <source>
        <dbReference type="PROSITE" id="PS50893"/>
    </source>
</evidence>
<sequence length="256" mass="28946">MSESSLLKLEAVSVRTKLGSSYLLNKISFEIEGPEDGDRPLPRVAIVGSNGSGKTTLLRILNRSISPSEGTVYLEGRPAREVDPLQWRQDVVLVLQEAKLLGMTAREAIAYPLKLRKLARSHIQQRMTTWIERLEIPNEWLDRGETQLSGGQRQWIALCRALVLQPKILLLDEPTSALDNKRTAEILTLLKTLSDTGQTTTVVVNHQLEFVEQFCDRLLYLQEGELRSDLDSSQVDWSAIRGQLLEAKIESEREWS</sequence>
<dbReference type="KEGG" id="oxy:HCG48_22580"/>
<dbReference type="EMBL" id="CP051167">
    <property type="protein sequence ID" value="QIZ73042.1"/>
    <property type="molecule type" value="Genomic_DNA"/>
</dbReference>
<dbReference type="InterPro" id="IPR050093">
    <property type="entry name" value="ABC_SmlMolc_Importer"/>
</dbReference>
<dbReference type="SUPFAM" id="SSF52540">
    <property type="entry name" value="P-loop containing nucleoside triphosphate hydrolases"/>
    <property type="match status" value="1"/>
</dbReference>
<dbReference type="PANTHER" id="PTHR42781:SF9">
    <property type="entry name" value="AMINO ACID ABC TRANSPORTER, ATP-BINDING PROTEIN-RELATED"/>
    <property type="match status" value="1"/>
</dbReference>
<dbReference type="GO" id="GO:0005524">
    <property type="term" value="F:ATP binding"/>
    <property type="evidence" value="ECO:0007669"/>
    <property type="project" value="UniProtKB-KW"/>
</dbReference>
<feature type="domain" description="ABC transporter" evidence="5">
    <location>
        <begin position="7"/>
        <end position="248"/>
    </location>
</feature>
<dbReference type="InterPro" id="IPR027417">
    <property type="entry name" value="P-loop_NTPase"/>
</dbReference>
<dbReference type="SMART" id="SM00382">
    <property type="entry name" value="AAA"/>
    <property type="match status" value="1"/>
</dbReference>
<protein>
    <submittedName>
        <fullName evidence="6">ATP-binding cassette domain-containing protein</fullName>
    </submittedName>
</protein>
<dbReference type="PANTHER" id="PTHR42781">
    <property type="entry name" value="SPERMIDINE/PUTRESCINE IMPORT ATP-BINDING PROTEIN POTA"/>
    <property type="match status" value="1"/>
</dbReference>
<comment type="subcellular location">
    <subcellularLocation>
        <location evidence="1">Cell inner membrane</location>
        <topology evidence="1">Peripheral membrane protein</topology>
    </subcellularLocation>
</comment>
<evidence type="ECO:0000256" key="2">
    <source>
        <dbReference type="ARBA" id="ARBA00022448"/>
    </source>
</evidence>